<organism evidence="2 3">
    <name type="scientific">Goodea atripinnis</name>
    <dbReference type="NCBI Taxonomy" id="208336"/>
    <lineage>
        <taxon>Eukaryota</taxon>
        <taxon>Metazoa</taxon>
        <taxon>Chordata</taxon>
        <taxon>Craniata</taxon>
        <taxon>Vertebrata</taxon>
        <taxon>Euteleostomi</taxon>
        <taxon>Actinopterygii</taxon>
        <taxon>Neopterygii</taxon>
        <taxon>Teleostei</taxon>
        <taxon>Neoteleostei</taxon>
        <taxon>Acanthomorphata</taxon>
        <taxon>Ovalentaria</taxon>
        <taxon>Atherinomorphae</taxon>
        <taxon>Cyprinodontiformes</taxon>
        <taxon>Goodeidae</taxon>
        <taxon>Goodea</taxon>
    </lineage>
</organism>
<gene>
    <name evidence="2" type="ORF">GOODEAATRI_003738</name>
</gene>
<feature type="compositionally biased region" description="Gly residues" evidence="1">
    <location>
        <begin position="15"/>
        <end position="24"/>
    </location>
</feature>
<name>A0ABV0MYG8_9TELE</name>
<feature type="non-terminal residue" evidence="2">
    <location>
        <position position="1"/>
    </location>
</feature>
<evidence type="ECO:0000313" key="3">
    <source>
        <dbReference type="Proteomes" id="UP001476798"/>
    </source>
</evidence>
<protein>
    <submittedName>
        <fullName evidence="2">Uncharacterized protein</fullName>
    </submittedName>
</protein>
<proteinExistence type="predicted"/>
<evidence type="ECO:0000313" key="2">
    <source>
        <dbReference type="EMBL" id="MEQ2164161.1"/>
    </source>
</evidence>
<keyword evidence="3" id="KW-1185">Reference proteome</keyword>
<dbReference type="Proteomes" id="UP001476798">
    <property type="component" value="Unassembled WGS sequence"/>
</dbReference>
<accession>A0ABV0MYG8</accession>
<feature type="region of interest" description="Disordered" evidence="1">
    <location>
        <begin position="1"/>
        <end position="40"/>
    </location>
</feature>
<dbReference type="EMBL" id="JAHRIO010020140">
    <property type="protein sequence ID" value="MEQ2164161.1"/>
    <property type="molecule type" value="Genomic_DNA"/>
</dbReference>
<comment type="caution">
    <text evidence="2">The sequence shown here is derived from an EMBL/GenBank/DDBJ whole genome shotgun (WGS) entry which is preliminary data.</text>
</comment>
<reference evidence="2 3" key="1">
    <citation type="submission" date="2021-06" db="EMBL/GenBank/DDBJ databases">
        <authorList>
            <person name="Palmer J.M."/>
        </authorList>
    </citation>
    <scope>NUCLEOTIDE SEQUENCE [LARGE SCALE GENOMIC DNA]</scope>
    <source>
        <strain evidence="2 3">GA_2019</strain>
        <tissue evidence="2">Muscle</tissue>
    </source>
</reference>
<sequence length="152" mass="16522">SPLKERSAADRAGGIHEGWGGGGLPAAARAPLRSHRSSEPTQALGTHACLRVASNLAAAGPTLLPVFRSRKSCRDLPVFSFPLEALFPSVTEHVNKDWQRNTRGVSFPSVLIDRPTNPTESRTNNTRLRTVTFREPITTNLLPDSNMGRKTV</sequence>
<evidence type="ECO:0000256" key="1">
    <source>
        <dbReference type="SAM" id="MobiDB-lite"/>
    </source>
</evidence>